<evidence type="ECO:0000256" key="6">
    <source>
        <dbReference type="ARBA" id="ARBA00022753"/>
    </source>
</evidence>
<dbReference type="eggNOG" id="ENOG502SEBR">
    <property type="taxonomic scope" value="Eukaryota"/>
</dbReference>
<dbReference type="Pfam" id="PF16954">
    <property type="entry name" value="HRG"/>
    <property type="match status" value="1"/>
</dbReference>
<evidence type="ECO:0000256" key="7">
    <source>
        <dbReference type="ARBA" id="ARBA00022989"/>
    </source>
</evidence>
<evidence type="ECO:0000256" key="1">
    <source>
        <dbReference type="ARBA" id="ARBA00004155"/>
    </source>
</evidence>
<feature type="transmembrane region" description="Helical" evidence="10">
    <location>
        <begin position="59"/>
        <end position="77"/>
    </location>
</feature>
<dbReference type="FunCoup" id="E3LEP1">
    <property type="interactions" value="318"/>
</dbReference>
<protein>
    <submittedName>
        <fullName evidence="11">CRE-HRG-1 protein</fullName>
    </submittedName>
</protein>
<dbReference type="Proteomes" id="UP000008281">
    <property type="component" value="Unassembled WGS sequence"/>
</dbReference>
<dbReference type="HOGENOM" id="CLU_1572023_0_0_1"/>
<organism evidence="12">
    <name type="scientific">Caenorhabditis remanei</name>
    <name type="common">Caenorhabditis vulgaris</name>
    <dbReference type="NCBI Taxonomy" id="31234"/>
    <lineage>
        <taxon>Eukaryota</taxon>
        <taxon>Metazoa</taxon>
        <taxon>Ecdysozoa</taxon>
        <taxon>Nematoda</taxon>
        <taxon>Chromadorea</taxon>
        <taxon>Rhabditida</taxon>
        <taxon>Rhabditina</taxon>
        <taxon>Rhabditomorpha</taxon>
        <taxon>Rhabditoidea</taxon>
        <taxon>Rhabditidae</taxon>
        <taxon>Peloderinae</taxon>
        <taxon>Caenorhabditis</taxon>
    </lineage>
</organism>
<evidence type="ECO:0000256" key="3">
    <source>
        <dbReference type="ARBA" id="ARBA00006203"/>
    </source>
</evidence>
<feature type="transmembrane region" description="Helical" evidence="10">
    <location>
        <begin position="83"/>
        <end position="101"/>
    </location>
</feature>
<dbReference type="GO" id="GO:0020037">
    <property type="term" value="F:heme binding"/>
    <property type="evidence" value="ECO:0007669"/>
    <property type="project" value="EnsemblMetazoa"/>
</dbReference>
<dbReference type="OMA" id="AVWFFMT"/>
<feature type="transmembrane region" description="Helical" evidence="10">
    <location>
        <begin position="155"/>
        <end position="175"/>
    </location>
</feature>
<evidence type="ECO:0000256" key="9">
    <source>
        <dbReference type="ARBA" id="ARBA00023228"/>
    </source>
</evidence>
<evidence type="ECO:0000256" key="2">
    <source>
        <dbReference type="ARBA" id="ARBA00004337"/>
    </source>
</evidence>
<evidence type="ECO:0000313" key="11">
    <source>
        <dbReference type="EMBL" id="EFO82969.1"/>
    </source>
</evidence>
<keyword evidence="8 10" id="KW-0472">Membrane</keyword>
<evidence type="ECO:0000256" key="4">
    <source>
        <dbReference type="ARBA" id="ARBA00022448"/>
    </source>
</evidence>
<sequence>MHQIYSSNHSLVSSKGKAEIITMDEEQPRRENIYQESIIHNICSESCCTWFHSLKVQIWIAWLGVSAGVMAGTVFAIQYQNWIAVTMCFVSSGFATLVLHLHMAYKKTQMAGWSSTKLRCIAAVGATVSFLSFIAMIYCLVVAGIEHQTIDKAGLMGANLWIAAVWFFMTAKWSALTWRFARKYRAYCDETQPLLAAPPPEYSVTI</sequence>
<comment type="subcellular location">
    <subcellularLocation>
        <location evidence="2">Endosome membrane</location>
        <topology evidence="2">Multi-pass membrane protein</topology>
    </subcellularLocation>
    <subcellularLocation>
        <location evidence="1">Lysosome membrane</location>
        <topology evidence="1">Multi-pass membrane protein</topology>
    </subcellularLocation>
</comment>
<dbReference type="EMBL" id="DS268407">
    <property type="protein sequence ID" value="EFO82969.1"/>
    <property type="molecule type" value="Genomic_DNA"/>
</dbReference>
<dbReference type="OrthoDB" id="5954402at2759"/>
<gene>
    <name evidence="11" type="primary">Cre-hrg-1</name>
    <name evidence="11" type="ORF">CRE_00353</name>
</gene>
<dbReference type="AlphaFoldDB" id="E3LEP1"/>
<dbReference type="InterPro" id="IPR026218">
    <property type="entry name" value="HRG"/>
</dbReference>
<dbReference type="GO" id="GO:0005886">
    <property type="term" value="C:plasma membrane"/>
    <property type="evidence" value="ECO:0007669"/>
    <property type="project" value="TreeGrafter"/>
</dbReference>
<proteinExistence type="inferred from homology"/>
<dbReference type="PANTHER" id="PTHR31525:SF1">
    <property type="entry name" value="HEME TRANSPORTER HRG1"/>
    <property type="match status" value="1"/>
</dbReference>
<dbReference type="GO" id="GO:0015232">
    <property type="term" value="F:heme transmembrane transporter activity"/>
    <property type="evidence" value="ECO:0007669"/>
    <property type="project" value="EnsemblMetazoa"/>
</dbReference>
<keyword evidence="9" id="KW-0458">Lysosome</keyword>
<dbReference type="PRINTS" id="PR02095">
    <property type="entry name" value="TRNSPORTRHRG"/>
</dbReference>
<keyword evidence="4" id="KW-0813">Transport</keyword>
<accession>E3LEP1</accession>
<feature type="transmembrane region" description="Helical" evidence="10">
    <location>
        <begin position="121"/>
        <end position="143"/>
    </location>
</feature>
<dbReference type="InParanoid" id="E3LEP1"/>
<keyword evidence="6" id="KW-0967">Endosome</keyword>
<keyword evidence="7 10" id="KW-1133">Transmembrane helix</keyword>
<dbReference type="STRING" id="31234.E3LEP1"/>
<reference evidence="11" key="1">
    <citation type="submission" date="2007-07" db="EMBL/GenBank/DDBJ databases">
        <title>PCAP assembly of the Caenorhabditis remanei genome.</title>
        <authorList>
            <consortium name="The Caenorhabditis remanei Sequencing Consortium"/>
            <person name="Wilson R.K."/>
        </authorList>
    </citation>
    <scope>NUCLEOTIDE SEQUENCE [LARGE SCALE GENOMIC DNA]</scope>
    <source>
        <strain evidence="11">PB4641</strain>
    </source>
</reference>
<comment type="similarity">
    <text evidence="3">Belongs to the HRG family.</text>
</comment>
<evidence type="ECO:0000313" key="12">
    <source>
        <dbReference type="Proteomes" id="UP000008281"/>
    </source>
</evidence>
<dbReference type="GO" id="GO:0005765">
    <property type="term" value="C:lysosomal membrane"/>
    <property type="evidence" value="ECO:0007669"/>
    <property type="project" value="UniProtKB-SubCell"/>
</dbReference>
<evidence type="ECO:0000256" key="10">
    <source>
        <dbReference type="SAM" id="Phobius"/>
    </source>
</evidence>
<evidence type="ECO:0000256" key="8">
    <source>
        <dbReference type="ARBA" id="ARBA00023136"/>
    </source>
</evidence>
<name>E3LEP1_CAERE</name>
<evidence type="ECO:0000256" key="5">
    <source>
        <dbReference type="ARBA" id="ARBA00022692"/>
    </source>
</evidence>
<dbReference type="PANTHER" id="PTHR31525">
    <property type="entry name" value="HEME TRANSPORTER HRG1"/>
    <property type="match status" value="1"/>
</dbReference>
<keyword evidence="5 10" id="KW-0812">Transmembrane</keyword>
<keyword evidence="12" id="KW-1185">Reference proteome</keyword>
<dbReference type="GO" id="GO:0010008">
    <property type="term" value="C:endosome membrane"/>
    <property type="evidence" value="ECO:0007669"/>
    <property type="project" value="UniProtKB-SubCell"/>
</dbReference>